<dbReference type="RefSeq" id="WP_188166889.1">
    <property type="nucleotide sequence ID" value="NZ_JACVVX010000014.1"/>
</dbReference>
<feature type="domain" description="Aldehyde dehydrogenase" evidence="6">
    <location>
        <begin position="22"/>
        <end position="483"/>
    </location>
</feature>
<evidence type="ECO:0000256" key="4">
    <source>
        <dbReference type="PROSITE-ProRule" id="PRU10007"/>
    </source>
</evidence>
<dbReference type="EMBL" id="JACVVX010000014">
    <property type="protein sequence ID" value="MBD0417449.1"/>
    <property type="molecule type" value="Genomic_DNA"/>
</dbReference>
<dbReference type="InterPro" id="IPR016163">
    <property type="entry name" value="Ald_DH_C"/>
</dbReference>
<proteinExistence type="inferred from homology"/>
<dbReference type="GO" id="GO:0016620">
    <property type="term" value="F:oxidoreductase activity, acting on the aldehyde or oxo group of donors, NAD or NADP as acceptor"/>
    <property type="evidence" value="ECO:0007669"/>
    <property type="project" value="InterPro"/>
</dbReference>
<dbReference type="InterPro" id="IPR016161">
    <property type="entry name" value="Ald_DH/histidinol_DH"/>
</dbReference>
<evidence type="ECO:0000256" key="5">
    <source>
        <dbReference type="RuleBase" id="RU003345"/>
    </source>
</evidence>
<evidence type="ECO:0000256" key="1">
    <source>
        <dbReference type="ARBA" id="ARBA00009986"/>
    </source>
</evidence>
<dbReference type="AlphaFoldDB" id="A0A8J6PWA8"/>
<feature type="active site" evidence="4">
    <location>
        <position position="255"/>
    </location>
</feature>
<evidence type="ECO:0000256" key="2">
    <source>
        <dbReference type="ARBA" id="ARBA00023002"/>
    </source>
</evidence>
<evidence type="ECO:0000259" key="6">
    <source>
        <dbReference type="Pfam" id="PF00171"/>
    </source>
</evidence>
<dbReference type="FunFam" id="3.40.309.10:FF:000012">
    <property type="entry name" value="Betaine aldehyde dehydrogenase"/>
    <property type="match status" value="1"/>
</dbReference>
<dbReference type="PROSITE" id="PS00687">
    <property type="entry name" value="ALDEHYDE_DEHYDR_GLU"/>
    <property type="match status" value="1"/>
</dbReference>
<keyword evidence="3" id="KW-0558">Oxidation</keyword>
<comment type="similarity">
    <text evidence="1 5">Belongs to the aldehyde dehydrogenase family.</text>
</comment>
<evidence type="ECO:0000313" key="8">
    <source>
        <dbReference type="Proteomes" id="UP000643405"/>
    </source>
</evidence>
<name>A0A8J6PWA8_9HYPH</name>
<accession>A0A8J6PWA8</accession>
<comment type="caution">
    <text evidence="7">The sequence shown here is derived from an EMBL/GenBank/DDBJ whole genome shotgun (WGS) entry which is preliminary data.</text>
</comment>
<reference evidence="7" key="1">
    <citation type="submission" date="2020-09" db="EMBL/GenBank/DDBJ databases">
        <title>Genome seq and assembly of Tianweitania sp.</title>
        <authorList>
            <person name="Chhetri G."/>
        </authorList>
    </citation>
    <scope>NUCLEOTIDE SEQUENCE</scope>
    <source>
        <strain evidence="7">Rool2</strain>
    </source>
</reference>
<dbReference type="Proteomes" id="UP000643405">
    <property type="component" value="Unassembled WGS sequence"/>
</dbReference>
<dbReference type="Gene3D" id="3.40.309.10">
    <property type="entry name" value="Aldehyde Dehydrogenase, Chain A, domain 2"/>
    <property type="match status" value="1"/>
</dbReference>
<evidence type="ECO:0000313" key="7">
    <source>
        <dbReference type="EMBL" id="MBD0417449.1"/>
    </source>
</evidence>
<evidence type="ECO:0000256" key="3">
    <source>
        <dbReference type="ARBA" id="ARBA00023097"/>
    </source>
</evidence>
<dbReference type="Pfam" id="PF00171">
    <property type="entry name" value="Aldedh"/>
    <property type="match status" value="1"/>
</dbReference>
<dbReference type="SUPFAM" id="SSF53720">
    <property type="entry name" value="ALDH-like"/>
    <property type="match status" value="1"/>
</dbReference>
<dbReference type="PANTHER" id="PTHR11699">
    <property type="entry name" value="ALDEHYDE DEHYDROGENASE-RELATED"/>
    <property type="match status" value="1"/>
</dbReference>
<protein>
    <submittedName>
        <fullName evidence="7">Aldehyde dehydrogenase family protein</fullName>
    </submittedName>
</protein>
<organism evidence="7 8">
    <name type="scientific">Oryzicola mucosus</name>
    <dbReference type="NCBI Taxonomy" id="2767425"/>
    <lineage>
        <taxon>Bacteria</taxon>
        <taxon>Pseudomonadati</taxon>
        <taxon>Pseudomonadota</taxon>
        <taxon>Alphaproteobacteria</taxon>
        <taxon>Hyphomicrobiales</taxon>
        <taxon>Phyllobacteriaceae</taxon>
        <taxon>Oryzicola</taxon>
    </lineage>
</organism>
<dbReference type="InterPro" id="IPR015590">
    <property type="entry name" value="Aldehyde_DH_dom"/>
</dbReference>
<gene>
    <name evidence="7" type="ORF">ICI42_22690</name>
</gene>
<dbReference type="InterPro" id="IPR029510">
    <property type="entry name" value="Ald_DH_CS_GLU"/>
</dbReference>
<dbReference type="Gene3D" id="3.40.605.10">
    <property type="entry name" value="Aldehyde Dehydrogenase, Chain A, domain 1"/>
    <property type="match status" value="1"/>
</dbReference>
<keyword evidence="2 5" id="KW-0560">Oxidoreductase</keyword>
<sequence>MSYEKKLDALPSQRGLFHSGKWCPSADGSIEEVFDPATGSSLGTTSIAGRADVEAAVRAAKAGFAEWRRTSLSERSGILREAAAIIRANAERITLTDSLDSGGPYKRMLKDAEAGAATFEFFAGLATEMKGSTIPFNDSSLNYTLREPLGVVVRINAFNHPFLFAAQRAAAPLVAGNTLIIKPPVQAPLSSLLLAELIGDLFPAGVFSVLPGGLECGQALVEHKDVSMVGLIGSVETGKAIARAAAGTLKKLSLELGGKNALIAFPDADPDKVAAAAAQGMNFTWCGQSCGSTSRVFLHESVHDEVLDKIVGAVRKLVPGIPSDPETDMGCMVNAAQLEKTQHYVQYGKDDGARLVVGGDRPKGGQFAKGYFHNPTVFADVRADMRIAREEIFGPVMSVIKWRNEEEMFAAVNDSDLGLTASIWTNNLSNAHRAASRVEAGYVWVNGVSSHFLGAPFGGYKLSGLGREESIEELLACTQLKNVNVTL</sequence>
<keyword evidence="8" id="KW-1185">Reference proteome</keyword>
<dbReference type="FunFam" id="3.40.605.10:FF:000007">
    <property type="entry name" value="NAD/NADP-dependent betaine aldehyde dehydrogenase"/>
    <property type="match status" value="1"/>
</dbReference>
<dbReference type="InterPro" id="IPR016162">
    <property type="entry name" value="Ald_DH_N"/>
</dbReference>